<dbReference type="PANTHER" id="PTHR21426">
    <property type="entry name" value="EXOCYST COMPLEX COMPONENT 8"/>
    <property type="match status" value="1"/>
</dbReference>
<proteinExistence type="inferred from homology"/>
<dbReference type="GO" id="GO:0000145">
    <property type="term" value="C:exocyst"/>
    <property type="evidence" value="ECO:0007669"/>
    <property type="project" value="InterPro"/>
</dbReference>
<name>A0A7J8SMC2_GOSDV</name>
<dbReference type="Gene3D" id="1.20.58.1210">
    <property type="entry name" value="Exo84p, N-terminal helical domain"/>
    <property type="match status" value="1"/>
</dbReference>
<dbReference type="Pfam" id="PF16528">
    <property type="entry name" value="Exo84_C"/>
    <property type="match status" value="1"/>
</dbReference>
<dbReference type="InterPro" id="IPR042561">
    <property type="entry name" value="Exo84_C_1"/>
</dbReference>
<comment type="caution">
    <text evidence="6">The sequence shown here is derived from an EMBL/GenBank/DDBJ whole genome shotgun (WGS) entry which is preliminary data.</text>
</comment>
<accession>A0A7J8SMC2</accession>
<feature type="domain" description="Exocyst component Exo84 C-terminal" evidence="5">
    <location>
        <begin position="135"/>
        <end position="333"/>
    </location>
</feature>
<evidence type="ECO:0000256" key="4">
    <source>
        <dbReference type="SAM" id="MobiDB-lite"/>
    </source>
</evidence>
<dbReference type="GO" id="GO:0008104">
    <property type="term" value="P:intracellular protein localization"/>
    <property type="evidence" value="ECO:0007669"/>
    <property type="project" value="TreeGrafter"/>
</dbReference>
<dbReference type="InterPro" id="IPR032403">
    <property type="entry name" value="Exo84_C"/>
</dbReference>
<reference evidence="6 7" key="1">
    <citation type="journal article" date="2019" name="Genome Biol. Evol.">
        <title>Insights into the evolution of the New World diploid cottons (Gossypium, subgenus Houzingenia) based on genome sequencing.</title>
        <authorList>
            <person name="Grover C.E."/>
            <person name="Arick M.A. 2nd"/>
            <person name="Thrash A."/>
            <person name="Conover J.L."/>
            <person name="Sanders W.S."/>
            <person name="Peterson D.G."/>
            <person name="Frelichowski J.E."/>
            <person name="Scheffler J.A."/>
            <person name="Scheffler B.E."/>
            <person name="Wendel J.F."/>
        </authorList>
    </citation>
    <scope>NUCLEOTIDE SEQUENCE [LARGE SCALE GENOMIC DNA]</scope>
    <source>
        <strain evidence="6">27</strain>
        <tissue evidence="6">Leaf</tissue>
    </source>
</reference>
<dbReference type="PANTHER" id="PTHR21426:SF2">
    <property type="entry name" value="EXOCYST COMPLEX COMPONENT EXO84C"/>
    <property type="match status" value="1"/>
</dbReference>
<sequence length="760" mass="85133">MMESSEEDDDFPSIESITPQSKIDSVHQSHTEKGIRKLCCELLDLKDAVENLCGNRRTKYLAFLRMSEEVVEMEHELVELRKHISSQGIIVQDLMTGVCRELEESNQENADTNDTPLDPKVDDVQEEMDDPKKKFLEKIDVLLAEHKVEEALEALEAEEKNFSGDSSTESSSYKSSFLERKAMLEDQLTEIAELPAVSANDLKKALSGLIRLGKGPSAQLLLLKSRGSRLQKNIEVFLPSCSVCPKTFPGALSRLVFSMISLTTRESGLIFGDNPVYTNRVVQWAEWEIEFFVRLVKENAPPSETISALRAASICVQDSLNYCLLLESQGLKLSKLLLVLLHPYLEEVLELNFRRARKAVFDSMEVDENLPLSPHFVSAVSAFATSSNSLLVDSGMKFLYIISDILEQLTPLVVSHFGGNVLPRISQLFDKYMDALIRALPGPSDDDSLTELKETIPFRAETDSEQLAILGIAFTIMDELLPSMVVKIWSPKNENQEPGNENIVPNASTTTELKDWRRQLQYSFDKLRDHFCRQYVLSFIYSIEGKTRLNAQIYLGGDGEDSQWDTLPSLPFQALFAKLQQLATVAGDVLLGKEKLQKILLARLTETVLMWLSDEQDFWGVFEDKSTPLQPLGLQQLILDMHFTVEIARFAGYPSRHVHQIASAITARAIRTFTARDVESALPVDEWFVETAKSAINKLLMGASGSDTSEIDDDHIILHDEIISDSDDTASSLSSVESFESFASASMAELESPSFTDQES</sequence>
<keyword evidence="2" id="KW-0813">Transport</keyword>
<feature type="region of interest" description="Disordered" evidence="4">
    <location>
        <begin position="1"/>
        <end position="28"/>
    </location>
</feature>
<dbReference type="Proteomes" id="UP000593561">
    <property type="component" value="Unassembled WGS sequence"/>
</dbReference>
<evidence type="ECO:0000259" key="5">
    <source>
        <dbReference type="Pfam" id="PF16528"/>
    </source>
</evidence>
<comment type="similarity">
    <text evidence="1">Belongs to the EXO84 family.</text>
</comment>
<dbReference type="InterPro" id="IPR033961">
    <property type="entry name" value="Exo84"/>
</dbReference>
<dbReference type="SUPFAM" id="SSF74788">
    <property type="entry name" value="Cullin repeat-like"/>
    <property type="match status" value="1"/>
</dbReference>
<keyword evidence="3" id="KW-0268">Exocytosis</keyword>
<evidence type="ECO:0000313" key="6">
    <source>
        <dbReference type="EMBL" id="MBA0626975.1"/>
    </source>
</evidence>
<dbReference type="EMBL" id="JABFAC010000010">
    <property type="protein sequence ID" value="MBA0626975.1"/>
    <property type="molecule type" value="Genomic_DNA"/>
</dbReference>
<protein>
    <recommendedName>
        <fullName evidence="5">Exocyst component Exo84 C-terminal domain-containing protein</fullName>
    </recommendedName>
</protein>
<keyword evidence="7" id="KW-1185">Reference proteome</keyword>
<dbReference type="InterPro" id="IPR016159">
    <property type="entry name" value="Cullin_repeat-like_dom_sf"/>
</dbReference>
<dbReference type="GO" id="GO:0006893">
    <property type="term" value="P:Golgi to plasma membrane transport"/>
    <property type="evidence" value="ECO:0007669"/>
    <property type="project" value="TreeGrafter"/>
</dbReference>
<evidence type="ECO:0000256" key="3">
    <source>
        <dbReference type="ARBA" id="ARBA00022483"/>
    </source>
</evidence>
<evidence type="ECO:0000313" key="7">
    <source>
        <dbReference type="Proteomes" id="UP000593561"/>
    </source>
</evidence>
<evidence type="ECO:0000256" key="2">
    <source>
        <dbReference type="ARBA" id="ARBA00022448"/>
    </source>
</evidence>
<dbReference type="AlphaFoldDB" id="A0A7J8SMC2"/>
<evidence type="ECO:0000256" key="1">
    <source>
        <dbReference type="ARBA" id="ARBA00007210"/>
    </source>
</evidence>
<feature type="compositionally biased region" description="Acidic residues" evidence="4">
    <location>
        <begin position="1"/>
        <end position="12"/>
    </location>
</feature>
<dbReference type="GO" id="GO:0006887">
    <property type="term" value="P:exocytosis"/>
    <property type="evidence" value="ECO:0007669"/>
    <property type="project" value="UniProtKB-KW"/>
</dbReference>
<feature type="region of interest" description="Disordered" evidence="4">
    <location>
        <begin position="104"/>
        <end position="124"/>
    </location>
</feature>
<organism evidence="6 7">
    <name type="scientific">Gossypium davidsonii</name>
    <name type="common">Davidson's cotton</name>
    <name type="synonym">Gossypium klotzschianum subsp. davidsonii</name>
    <dbReference type="NCBI Taxonomy" id="34287"/>
    <lineage>
        <taxon>Eukaryota</taxon>
        <taxon>Viridiplantae</taxon>
        <taxon>Streptophyta</taxon>
        <taxon>Embryophyta</taxon>
        <taxon>Tracheophyta</taxon>
        <taxon>Spermatophyta</taxon>
        <taxon>Magnoliopsida</taxon>
        <taxon>eudicotyledons</taxon>
        <taxon>Gunneridae</taxon>
        <taxon>Pentapetalae</taxon>
        <taxon>rosids</taxon>
        <taxon>malvids</taxon>
        <taxon>Malvales</taxon>
        <taxon>Malvaceae</taxon>
        <taxon>Malvoideae</taxon>
        <taxon>Gossypium</taxon>
    </lineage>
</organism>
<gene>
    <name evidence="6" type="ORF">Godav_004538</name>
</gene>